<protein>
    <submittedName>
        <fullName evidence="6">TetR family transcriptional regulator</fullName>
    </submittedName>
</protein>
<dbReference type="Proteomes" id="UP000500953">
    <property type="component" value="Chromosome"/>
</dbReference>
<dbReference type="SUPFAM" id="SSF46689">
    <property type="entry name" value="Homeodomain-like"/>
    <property type="match status" value="1"/>
</dbReference>
<proteinExistence type="predicted"/>
<dbReference type="PANTHER" id="PTHR30055:SF234">
    <property type="entry name" value="HTH-TYPE TRANSCRIPTIONAL REGULATOR BETI"/>
    <property type="match status" value="1"/>
</dbReference>
<dbReference type="AlphaFoldDB" id="A0A6G9Z0E3"/>
<keyword evidence="2 4" id="KW-0238">DNA-binding</keyword>
<dbReference type="GO" id="GO:0003700">
    <property type="term" value="F:DNA-binding transcription factor activity"/>
    <property type="evidence" value="ECO:0007669"/>
    <property type="project" value="TreeGrafter"/>
</dbReference>
<feature type="domain" description="HTH tetR-type" evidence="5">
    <location>
        <begin position="12"/>
        <end position="72"/>
    </location>
</feature>
<evidence type="ECO:0000256" key="3">
    <source>
        <dbReference type="ARBA" id="ARBA00023163"/>
    </source>
</evidence>
<dbReference type="EMBL" id="CP046173">
    <property type="protein sequence ID" value="QIS18932.1"/>
    <property type="molecule type" value="Genomic_DNA"/>
</dbReference>
<keyword evidence="1" id="KW-0805">Transcription regulation</keyword>
<evidence type="ECO:0000256" key="4">
    <source>
        <dbReference type="PROSITE-ProRule" id="PRU00335"/>
    </source>
</evidence>
<dbReference type="PANTHER" id="PTHR30055">
    <property type="entry name" value="HTH-TYPE TRANSCRIPTIONAL REGULATOR RUTR"/>
    <property type="match status" value="1"/>
</dbReference>
<dbReference type="InterPro" id="IPR050109">
    <property type="entry name" value="HTH-type_TetR-like_transc_reg"/>
</dbReference>
<evidence type="ECO:0000256" key="2">
    <source>
        <dbReference type="ARBA" id="ARBA00023125"/>
    </source>
</evidence>
<dbReference type="InterPro" id="IPR009057">
    <property type="entry name" value="Homeodomain-like_sf"/>
</dbReference>
<gene>
    <name evidence="6" type="ORF">F6W96_12120</name>
</gene>
<name>A0A6G9Z0E3_9NOCA</name>
<sequence length="209" mass="22815">MSSSGLRESKKARTRQHIADVAARLFAEHGYESTSIATVAREAAVSEQTVYNYFPTKQQLVLDRDEEIRASLSELVRNRAPGVSPARAIRGEMLAIAESIRSIPPDQLHGTIGYIAAGSPTVHRLALEATDRLADAIAEALTVTTPGLDPAVAKVQGIALAWVSQTIIDESGRRSRRGQTSHQIADELLPLLEAILDDLERWPDHPQPR</sequence>
<evidence type="ECO:0000313" key="6">
    <source>
        <dbReference type="EMBL" id="QIS18932.1"/>
    </source>
</evidence>
<keyword evidence="3" id="KW-0804">Transcription</keyword>
<evidence type="ECO:0000259" key="5">
    <source>
        <dbReference type="PROSITE" id="PS50977"/>
    </source>
</evidence>
<reference evidence="6 7" key="1">
    <citation type="journal article" date="2019" name="ACS Chem. Biol.">
        <title>Identification and Mobilization of a Cryptic Antibiotic Biosynthesis Gene Locus from a Human-Pathogenic Nocardia Isolate.</title>
        <authorList>
            <person name="Herisse M."/>
            <person name="Ishida K."/>
            <person name="Porter J.L."/>
            <person name="Howden B."/>
            <person name="Hertweck C."/>
            <person name="Stinear T.P."/>
            <person name="Pidot S.J."/>
        </authorList>
    </citation>
    <scope>NUCLEOTIDE SEQUENCE [LARGE SCALE GENOMIC DNA]</scope>
    <source>
        <strain evidence="6 7">AUSMDU00012715</strain>
    </source>
</reference>
<evidence type="ECO:0000256" key="1">
    <source>
        <dbReference type="ARBA" id="ARBA00023015"/>
    </source>
</evidence>
<dbReference type="RefSeq" id="WP_167486245.1">
    <property type="nucleotide sequence ID" value="NZ_CP046173.1"/>
</dbReference>
<dbReference type="InterPro" id="IPR001647">
    <property type="entry name" value="HTH_TetR"/>
</dbReference>
<dbReference type="Pfam" id="PF00440">
    <property type="entry name" value="TetR_N"/>
    <property type="match status" value="1"/>
</dbReference>
<evidence type="ECO:0000313" key="7">
    <source>
        <dbReference type="Proteomes" id="UP000500953"/>
    </source>
</evidence>
<dbReference type="PRINTS" id="PR00455">
    <property type="entry name" value="HTHTETR"/>
</dbReference>
<accession>A0A6G9Z0E3</accession>
<feature type="DNA-binding region" description="H-T-H motif" evidence="4">
    <location>
        <begin position="35"/>
        <end position="54"/>
    </location>
</feature>
<dbReference type="GO" id="GO:0000976">
    <property type="term" value="F:transcription cis-regulatory region binding"/>
    <property type="evidence" value="ECO:0007669"/>
    <property type="project" value="TreeGrafter"/>
</dbReference>
<dbReference type="Gene3D" id="1.10.357.10">
    <property type="entry name" value="Tetracycline Repressor, domain 2"/>
    <property type="match status" value="1"/>
</dbReference>
<organism evidence="6 7">
    <name type="scientific">Nocardia terpenica</name>
    <dbReference type="NCBI Taxonomy" id="455432"/>
    <lineage>
        <taxon>Bacteria</taxon>
        <taxon>Bacillati</taxon>
        <taxon>Actinomycetota</taxon>
        <taxon>Actinomycetes</taxon>
        <taxon>Mycobacteriales</taxon>
        <taxon>Nocardiaceae</taxon>
        <taxon>Nocardia</taxon>
    </lineage>
</organism>
<dbReference type="PROSITE" id="PS50977">
    <property type="entry name" value="HTH_TETR_2"/>
    <property type="match status" value="1"/>
</dbReference>